<dbReference type="Proteomes" id="UP001059596">
    <property type="component" value="Unassembled WGS sequence"/>
</dbReference>
<evidence type="ECO:0000313" key="1">
    <source>
        <dbReference type="EMBL" id="KAI8036390.1"/>
    </source>
</evidence>
<accession>A0A9P9YGP6</accession>
<keyword evidence="2" id="KW-1185">Reference proteome</keyword>
<organism evidence="1 2">
    <name type="scientific">Drosophila gunungcola</name>
    <name type="common">fruit fly</name>
    <dbReference type="NCBI Taxonomy" id="103775"/>
    <lineage>
        <taxon>Eukaryota</taxon>
        <taxon>Metazoa</taxon>
        <taxon>Ecdysozoa</taxon>
        <taxon>Arthropoda</taxon>
        <taxon>Hexapoda</taxon>
        <taxon>Insecta</taxon>
        <taxon>Pterygota</taxon>
        <taxon>Neoptera</taxon>
        <taxon>Endopterygota</taxon>
        <taxon>Diptera</taxon>
        <taxon>Brachycera</taxon>
        <taxon>Muscomorpha</taxon>
        <taxon>Ephydroidea</taxon>
        <taxon>Drosophilidae</taxon>
        <taxon>Drosophila</taxon>
        <taxon>Sophophora</taxon>
    </lineage>
</organism>
<protein>
    <submittedName>
        <fullName evidence="1">Uncharacterized protein</fullName>
    </submittedName>
</protein>
<feature type="non-terminal residue" evidence="1">
    <location>
        <position position="84"/>
    </location>
</feature>
<evidence type="ECO:0000313" key="2">
    <source>
        <dbReference type="Proteomes" id="UP001059596"/>
    </source>
</evidence>
<sequence length="84" mass="9810">PQPTYTPESSSTRTKALTTGISNFSVVYNCGRQTFLPNSAGSGINYYFVHRGFHLFRRTFYSRTYFGVWAFYTSRWRNSRVCKN</sequence>
<comment type="caution">
    <text evidence="1">The sequence shown here is derived from an EMBL/GenBank/DDBJ whole genome shotgun (WGS) entry which is preliminary data.</text>
</comment>
<proteinExistence type="predicted"/>
<dbReference type="AlphaFoldDB" id="A0A9P9YGP6"/>
<dbReference type="EMBL" id="JAMKOV010000020">
    <property type="protein sequence ID" value="KAI8036390.1"/>
    <property type="molecule type" value="Genomic_DNA"/>
</dbReference>
<reference evidence="1" key="1">
    <citation type="journal article" date="2023" name="Genome Biol. Evol.">
        <title>Long-read-based Genome Assembly of Drosophila gunungcola Reveals Fewer Chemosensory Genes in Flower-breeding Species.</title>
        <authorList>
            <person name="Negi A."/>
            <person name="Liao B.Y."/>
            <person name="Yeh S.D."/>
        </authorList>
    </citation>
    <scope>NUCLEOTIDE SEQUENCE</scope>
    <source>
        <strain evidence="1">Sukarami</strain>
    </source>
</reference>
<name>A0A9P9YGP6_9MUSC</name>
<gene>
    <name evidence="1" type="ORF">M5D96_010802</name>
</gene>